<dbReference type="Proteomes" id="UP000007394">
    <property type="component" value="Chromosome"/>
</dbReference>
<organism evidence="1 2">
    <name type="scientific">Ignavibacterium album (strain DSM 19864 / JCM 16511 / NBRC 101810 / Mat9-16)</name>
    <dbReference type="NCBI Taxonomy" id="945713"/>
    <lineage>
        <taxon>Bacteria</taxon>
        <taxon>Pseudomonadati</taxon>
        <taxon>Ignavibacteriota</taxon>
        <taxon>Ignavibacteria</taxon>
        <taxon>Ignavibacteriales</taxon>
        <taxon>Ignavibacteriaceae</taxon>
        <taxon>Ignavibacterium</taxon>
    </lineage>
</organism>
<evidence type="ECO:0000313" key="2">
    <source>
        <dbReference type="Proteomes" id="UP000007394"/>
    </source>
</evidence>
<dbReference type="PROSITE" id="PS51257">
    <property type="entry name" value="PROKAR_LIPOPROTEIN"/>
    <property type="match status" value="1"/>
</dbReference>
<name>I0ALS2_IGNAJ</name>
<gene>
    <name evidence="1" type="ordered locus">IALB_2226</name>
</gene>
<dbReference type="PATRIC" id="fig|945713.3.peg.2232"/>
<dbReference type="STRING" id="945713.IALB_2226"/>
<keyword evidence="2" id="KW-1185">Reference proteome</keyword>
<sequence length="136" mass="15445">MKLVILSILLLAFTSCREEILEPYNPAGNVNQPFEENKLNYLNLVMTASDLTYDFEINLNFNSSDSRILISVVDFEKGNFTLNVLNENRGLIYVASIETEIPNLIDRIQGNIPKKVRISCKEFSGKVRVQLSKTSQ</sequence>
<dbReference type="EMBL" id="CP003418">
    <property type="protein sequence ID" value="AFH49929.1"/>
    <property type="molecule type" value="Genomic_DNA"/>
</dbReference>
<dbReference type="AlphaFoldDB" id="I0ALS2"/>
<dbReference type="KEGG" id="ial:IALB_2226"/>
<evidence type="ECO:0000313" key="1">
    <source>
        <dbReference type="EMBL" id="AFH49929.1"/>
    </source>
</evidence>
<proteinExistence type="predicted"/>
<dbReference type="HOGENOM" id="CLU_1872639_0_0_10"/>
<dbReference type="RefSeq" id="WP_014561078.1">
    <property type="nucleotide sequence ID" value="NC_017464.1"/>
</dbReference>
<evidence type="ECO:0008006" key="3">
    <source>
        <dbReference type="Google" id="ProtNLM"/>
    </source>
</evidence>
<reference evidence="1 2" key="1">
    <citation type="journal article" date="2012" name="Front. Microbiol.">
        <title>Complete genome of Ignavibacterium album, a metabolically versatile, flagellated, facultative anaerobe from the phylum Chlorobi.</title>
        <authorList>
            <person name="Liu Z."/>
            <person name="Frigaard N.-U."/>
            <person name="Vogl K."/>
            <person name="Iino T."/>
            <person name="Ohkuma M."/>
            <person name="Overmann J."/>
            <person name="Bryant D.A."/>
        </authorList>
    </citation>
    <scope>NUCLEOTIDE SEQUENCE [LARGE SCALE GENOMIC DNA]</scope>
    <source>
        <strain evidence="2">DSM 19864 / JCM 16511 / NBRC 101810 / Mat9-16</strain>
    </source>
</reference>
<protein>
    <recommendedName>
        <fullName evidence="3">Lipoprotein</fullName>
    </recommendedName>
</protein>
<accession>I0ALS2</accession>